<dbReference type="EMBL" id="JAVFHQ010000031">
    <property type="protein sequence ID" value="KAK4543553.1"/>
    <property type="molecule type" value="Genomic_DNA"/>
</dbReference>
<name>A0AAV9JF71_9PEZI</name>
<sequence length="338" mass="36129">MTSPTVSGGDLCPLDTRRTSAELVVKLFIVHFTTLSAYCHLLSIRGEPVVSWKLAFYFLEPFSAFGYYAISTIIVAAAAGLYLTQPDQRHKEVKLSVASILLGSIPEQDEQTLPQVASGHASSSRLHADRYGIQSKWKKAGRMLLATALLAQCLCTMVLYNRRRAHDALTFADERVLALACSSILTALIWLAVLIRLPAFSTETSLGFLGPDGSRDNPKPHRLETAAAVLRVCLCANPPGQQETKKGDKWIVTAVSFLTNGAIAFLSLLARGRLATFGAFLARVLEQLLQPGASGASTASMLQDIAALGVVIVFLGAVAAAVSSNGNCCGMFLLGFPS</sequence>
<keyword evidence="3" id="KW-1185">Reference proteome</keyword>
<keyword evidence="1" id="KW-1133">Transmembrane helix</keyword>
<proteinExistence type="predicted"/>
<evidence type="ECO:0000256" key="1">
    <source>
        <dbReference type="SAM" id="Phobius"/>
    </source>
</evidence>
<dbReference type="Proteomes" id="UP001324427">
    <property type="component" value="Unassembled WGS sequence"/>
</dbReference>
<keyword evidence="1" id="KW-0812">Transmembrane</keyword>
<feature type="transmembrane region" description="Helical" evidence="1">
    <location>
        <begin position="305"/>
        <end position="334"/>
    </location>
</feature>
<organism evidence="2 3">
    <name type="scientific">Oleoguttula mirabilis</name>
    <dbReference type="NCBI Taxonomy" id="1507867"/>
    <lineage>
        <taxon>Eukaryota</taxon>
        <taxon>Fungi</taxon>
        <taxon>Dikarya</taxon>
        <taxon>Ascomycota</taxon>
        <taxon>Pezizomycotina</taxon>
        <taxon>Dothideomycetes</taxon>
        <taxon>Dothideomycetidae</taxon>
        <taxon>Mycosphaerellales</taxon>
        <taxon>Teratosphaeriaceae</taxon>
        <taxon>Oleoguttula</taxon>
    </lineage>
</organism>
<gene>
    <name evidence="2" type="ORF">LTR36_005448</name>
</gene>
<reference evidence="2 3" key="1">
    <citation type="submission" date="2021-11" db="EMBL/GenBank/DDBJ databases">
        <title>Black yeast isolated from Biological Soil Crust.</title>
        <authorList>
            <person name="Kurbessoian T."/>
        </authorList>
    </citation>
    <scope>NUCLEOTIDE SEQUENCE [LARGE SCALE GENOMIC DNA]</scope>
    <source>
        <strain evidence="2 3">CCFEE 5522</strain>
    </source>
</reference>
<comment type="caution">
    <text evidence="2">The sequence shown here is derived from an EMBL/GenBank/DDBJ whole genome shotgun (WGS) entry which is preliminary data.</text>
</comment>
<dbReference type="AlphaFoldDB" id="A0AAV9JF71"/>
<protein>
    <submittedName>
        <fullName evidence="2">Uncharacterized protein</fullName>
    </submittedName>
</protein>
<accession>A0AAV9JF71</accession>
<keyword evidence="1" id="KW-0472">Membrane</keyword>
<feature type="transmembrane region" description="Helical" evidence="1">
    <location>
        <begin position="64"/>
        <end position="84"/>
    </location>
</feature>
<feature type="transmembrane region" description="Helical" evidence="1">
    <location>
        <begin position="140"/>
        <end position="160"/>
    </location>
</feature>
<feature type="transmembrane region" description="Helical" evidence="1">
    <location>
        <begin position="176"/>
        <end position="195"/>
    </location>
</feature>
<feature type="transmembrane region" description="Helical" evidence="1">
    <location>
        <begin position="250"/>
        <end position="270"/>
    </location>
</feature>
<evidence type="ECO:0000313" key="3">
    <source>
        <dbReference type="Proteomes" id="UP001324427"/>
    </source>
</evidence>
<evidence type="ECO:0000313" key="2">
    <source>
        <dbReference type="EMBL" id="KAK4543553.1"/>
    </source>
</evidence>